<comment type="subcellular location">
    <subcellularLocation>
        <location evidence="1">Membrane</location>
        <topology evidence="1">Multi-pass membrane protein</topology>
    </subcellularLocation>
</comment>
<dbReference type="KEGG" id="sliu:111358612"/>
<dbReference type="GeneID" id="111358612"/>
<evidence type="ECO:0000256" key="4">
    <source>
        <dbReference type="ARBA" id="ARBA00022461"/>
    </source>
</evidence>
<protein>
    <submittedName>
        <fullName evidence="15">Uncharacterized protein LOC111358612 isoform X1</fullName>
    </submittedName>
</protein>
<keyword evidence="10 12" id="KW-0739">Sodium transport</keyword>
<keyword evidence="7" id="KW-0915">Sodium</keyword>
<evidence type="ECO:0000256" key="13">
    <source>
        <dbReference type="SAM" id="Phobius"/>
    </source>
</evidence>
<dbReference type="Proteomes" id="UP000301870">
    <property type="component" value="Chromosome 27"/>
</dbReference>
<proteinExistence type="inferred from homology"/>
<keyword evidence="4 12" id="KW-0894">Sodium channel</keyword>
<evidence type="ECO:0000256" key="7">
    <source>
        <dbReference type="ARBA" id="ARBA00023053"/>
    </source>
</evidence>
<evidence type="ECO:0000256" key="10">
    <source>
        <dbReference type="ARBA" id="ARBA00023201"/>
    </source>
</evidence>
<evidence type="ECO:0000256" key="6">
    <source>
        <dbReference type="ARBA" id="ARBA00022989"/>
    </source>
</evidence>
<evidence type="ECO:0000256" key="1">
    <source>
        <dbReference type="ARBA" id="ARBA00004141"/>
    </source>
</evidence>
<dbReference type="InterPro" id="IPR001873">
    <property type="entry name" value="ENaC"/>
</dbReference>
<evidence type="ECO:0000256" key="5">
    <source>
        <dbReference type="ARBA" id="ARBA00022692"/>
    </source>
</evidence>
<dbReference type="PANTHER" id="PTHR11690">
    <property type="entry name" value="AMILORIDE-SENSITIVE SODIUM CHANNEL-RELATED"/>
    <property type="match status" value="1"/>
</dbReference>
<evidence type="ECO:0000256" key="2">
    <source>
        <dbReference type="ARBA" id="ARBA00007193"/>
    </source>
</evidence>
<organism evidence="14 15">
    <name type="scientific">Spodoptera litura</name>
    <name type="common">Asian cotton leafworm</name>
    <dbReference type="NCBI Taxonomy" id="69820"/>
    <lineage>
        <taxon>Eukaryota</taxon>
        <taxon>Metazoa</taxon>
        <taxon>Ecdysozoa</taxon>
        <taxon>Arthropoda</taxon>
        <taxon>Hexapoda</taxon>
        <taxon>Insecta</taxon>
        <taxon>Pterygota</taxon>
        <taxon>Neoptera</taxon>
        <taxon>Endopterygota</taxon>
        <taxon>Lepidoptera</taxon>
        <taxon>Glossata</taxon>
        <taxon>Ditrysia</taxon>
        <taxon>Noctuoidea</taxon>
        <taxon>Noctuidae</taxon>
        <taxon>Amphipyrinae</taxon>
        <taxon>Spodoptera</taxon>
    </lineage>
</organism>
<name>A0A9J7J059_SPOLT</name>
<evidence type="ECO:0000256" key="12">
    <source>
        <dbReference type="RuleBase" id="RU000679"/>
    </source>
</evidence>
<keyword evidence="3 12" id="KW-0813">Transport</keyword>
<dbReference type="OrthoDB" id="10055027at2759"/>
<evidence type="ECO:0000256" key="3">
    <source>
        <dbReference type="ARBA" id="ARBA00022448"/>
    </source>
</evidence>
<gene>
    <name evidence="15" type="primary">LOC111358612</name>
</gene>
<keyword evidence="8 12" id="KW-0406">Ion transport</keyword>
<dbReference type="GO" id="GO:0005886">
    <property type="term" value="C:plasma membrane"/>
    <property type="evidence" value="ECO:0007669"/>
    <property type="project" value="TreeGrafter"/>
</dbReference>
<feature type="transmembrane region" description="Helical" evidence="13">
    <location>
        <begin position="42"/>
        <end position="63"/>
    </location>
</feature>
<keyword evidence="11 12" id="KW-0407">Ion channel</keyword>
<keyword evidence="14" id="KW-1185">Reference proteome</keyword>
<dbReference type="Pfam" id="PF00858">
    <property type="entry name" value="ASC"/>
    <property type="match status" value="1"/>
</dbReference>
<sequence length="457" mass="51689">MKQSKVSKAIQQYFKNTTLHGFKYLSSVHYVDRSLTSVYGSVVWVVWCCASAWCAGSLCVVLWRRYLQVPALLVLCDDDARTLSYSRYGVPTVAACLPPDVVADMFLHRLSSNSTLTEQIPSSLARVLAGKPTLTDQLELFDDLLASNNTTLAHMMMNHAPNCDEEAIIKCRYQKRMVPCQQLFEKTLTYWGVCCVMRPEKLLPKFNTGLVSRSHTMQSLELVLQCKRGPFPSVCQFLTYYKGEEWVQPNILHPSNYYMGHLVFTLIPDESTSLVETVCSHDPNYSRTHCMRKCAEKSCGCRDPLFKHVKSDSELPVCSTARLICLRSHDLKQHENISCSCLPPCRKITTTMVLESNPMNQINNTIDNLFSGIDVARSVVMNLRVNLHHSQVFLLNPTETWVTLLSSLGGVFNMFLGVGLFSALELIYFLMIKLPVAIRKSSEVDHTNKYTTPVTLR</sequence>
<evidence type="ECO:0000256" key="9">
    <source>
        <dbReference type="ARBA" id="ARBA00023136"/>
    </source>
</evidence>
<comment type="similarity">
    <text evidence="2 12">Belongs to the amiloride-sensitive sodium channel (TC 1.A.6) family.</text>
</comment>
<keyword evidence="5 12" id="KW-0812">Transmembrane</keyword>
<reference evidence="15" key="1">
    <citation type="submission" date="2025-08" db="UniProtKB">
        <authorList>
            <consortium name="RefSeq"/>
        </authorList>
    </citation>
    <scope>IDENTIFICATION</scope>
    <source>
        <strain evidence="15">Ishihara</strain>
        <tissue evidence="15">Whole body</tissue>
    </source>
</reference>
<keyword evidence="9 13" id="KW-0472">Membrane</keyword>
<dbReference type="GO" id="GO:0015280">
    <property type="term" value="F:ligand-gated sodium channel activity"/>
    <property type="evidence" value="ECO:0007669"/>
    <property type="project" value="TreeGrafter"/>
</dbReference>
<dbReference type="RefSeq" id="XP_022829595.1">
    <property type="nucleotide sequence ID" value="XM_022973827.1"/>
</dbReference>
<evidence type="ECO:0000256" key="8">
    <source>
        <dbReference type="ARBA" id="ARBA00023065"/>
    </source>
</evidence>
<evidence type="ECO:0000256" key="11">
    <source>
        <dbReference type="ARBA" id="ARBA00023303"/>
    </source>
</evidence>
<accession>A0A9J7J059</accession>
<evidence type="ECO:0000313" key="15">
    <source>
        <dbReference type="RefSeq" id="XP_022829595.1"/>
    </source>
</evidence>
<feature type="transmembrane region" description="Helical" evidence="13">
    <location>
        <begin position="401"/>
        <end position="430"/>
    </location>
</feature>
<dbReference type="PANTHER" id="PTHR11690:SF300">
    <property type="entry name" value="PICKPOCKET PROTEIN 19"/>
    <property type="match status" value="1"/>
</dbReference>
<dbReference type="AlphaFoldDB" id="A0A9J7J059"/>
<evidence type="ECO:0000313" key="14">
    <source>
        <dbReference type="Proteomes" id="UP000301870"/>
    </source>
</evidence>
<keyword evidence="6 13" id="KW-1133">Transmembrane helix</keyword>